<dbReference type="PROSITE" id="PS50011">
    <property type="entry name" value="PROTEIN_KINASE_DOM"/>
    <property type="match status" value="1"/>
</dbReference>
<keyword evidence="4 8" id="KW-0418">Kinase</keyword>
<dbReference type="InterPro" id="IPR011009">
    <property type="entry name" value="Kinase-like_dom_sf"/>
</dbReference>
<evidence type="ECO:0000256" key="4">
    <source>
        <dbReference type="ARBA" id="ARBA00022777"/>
    </source>
</evidence>
<dbReference type="GO" id="GO:0004674">
    <property type="term" value="F:protein serine/threonine kinase activity"/>
    <property type="evidence" value="ECO:0007669"/>
    <property type="project" value="UniProtKB-KW"/>
</dbReference>
<dbReference type="SUPFAM" id="SSF56112">
    <property type="entry name" value="Protein kinase-like (PK-like)"/>
    <property type="match status" value="1"/>
</dbReference>
<protein>
    <submittedName>
        <fullName evidence="8">Protein kinase domain</fullName>
    </submittedName>
</protein>
<dbReference type="GO" id="GO:0005634">
    <property type="term" value="C:nucleus"/>
    <property type="evidence" value="ECO:0007669"/>
    <property type="project" value="TreeGrafter"/>
</dbReference>
<keyword evidence="1" id="KW-0723">Serine/threonine-protein kinase</keyword>
<feature type="compositionally biased region" description="Basic and acidic residues" evidence="6">
    <location>
        <begin position="9"/>
        <end position="22"/>
    </location>
</feature>
<comment type="caution">
    <text evidence="8">The sequence shown here is derived from an EMBL/GenBank/DDBJ whole genome shotgun (WGS) entry which is preliminary data.</text>
</comment>
<feature type="domain" description="Protein kinase" evidence="7">
    <location>
        <begin position="275"/>
        <end position="582"/>
    </location>
</feature>
<evidence type="ECO:0000256" key="2">
    <source>
        <dbReference type="ARBA" id="ARBA00022679"/>
    </source>
</evidence>
<keyword evidence="5" id="KW-0067">ATP-binding</keyword>
<dbReference type="PANTHER" id="PTHR22974">
    <property type="entry name" value="MIXED LINEAGE PROTEIN KINASE"/>
    <property type="match status" value="1"/>
</dbReference>
<dbReference type="EMBL" id="JAHDYR010000062">
    <property type="protein sequence ID" value="KAG9391027.1"/>
    <property type="molecule type" value="Genomic_DNA"/>
</dbReference>
<dbReference type="GO" id="GO:0035556">
    <property type="term" value="P:intracellular signal transduction"/>
    <property type="evidence" value="ECO:0007669"/>
    <property type="project" value="TreeGrafter"/>
</dbReference>
<dbReference type="Gene3D" id="1.10.510.10">
    <property type="entry name" value="Transferase(Phosphotransferase) domain 1"/>
    <property type="match status" value="1"/>
</dbReference>
<dbReference type="PROSITE" id="PS00108">
    <property type="entry name" value="PROTEIN_KINASE_ST"/>
    <property type="match status" value="1"/>
</dbReference>
<accession>A0A8J6E1S9</accession>
<evidence type="ECO:0000256" key="3">
    <source>
        <dbReference type="ARBA" id="ARBA00022741"/>
    </source>
</evidence>
<dbReference type="GO" id="GO:0005524">
    <property type="term" value="F:ATP binding"/>
    <property type="evidence" value="ECO:0007669"/>
    <property type="project" value="UniProtKB-KW"/>
</dbReference>
<dbReference type="Proteomes" id="UP000717585">
    <property type="component" value="Unassembled WGS sequence"/>
</dbReference>
<gene>
    <name evidence="8" type="ORF">J8273_7301</name>
</gene>
<evidence type="ECO:0000313" key="8">
    <source>
        <dbReference type="EMBL" id="KAG9391027.1"/>
    </source>
</evidence>
<dbReference type="Pfam" id="PF00069">
    <property type="entry name" value="Pkinase"/>
    <property type="match status" value="1"/>
</dbReference>
<dbReference type="GO" id="GO:0007059">
    <property type="term" value="P:chromosome segregation"/>
    <property type="evidence" value="ECO:0007669"/>
    <property type="project" value="TreeGrafter"/>
</dbReference>
<feature type="region of interest" description="Disordered" evidence="6">
    <location>
        <begin position="1"/>
        <end position="44"/>
    </location>
</feature>
<dbReference type="SMART" id="SM00220">
    <property type="entry name" value="S_TKc"/>
    <property type="match status" value="1"/>
</dbReference>
<dbReference type="Gene3D" id="3.30.200.20">
    <property type="entry name" value="Phosphorylase Kinase, domain 1"/>
    <property type="match status" value="1"/>
</dbReference>
<dbReference type="InterPro" id="IPR008271">
    <property type="entry name" value="Ser/Thr_kinase_AS"/>
</dbReference>
<keyword evidence="2" id="KW-0808">Transferase</keyword>
<evidence type="ECO:0000313" key="9">
    <source>
        <dbReference type="Proteomes" id="UP000717585"/>
    </source>
</evidence>
<name>A0A8J6E1S9_9EUKA</name>
<dbReference type="OrthoDB" id="346907at2759"/>
<dbReference type="PANTHER" id="PTHR22974:SF23">
    <property type="entry name" value="TOUSLED-LIKE KINASE, ISOFORM G"/>
    <property type="match status" value="1"/>
</dbReference>
<evidence type="ECO:0000256" key="5">
    <source>
        <dbReference type="ARBA" id="ARBA00022840"/>
    </source>
</evidence>
<dbReference type="AlphaFoldDB" id="A0A8J6E1S9"/>
<dbReference type="InterPro" id="IPR000719">
    <property type="entry name" value="Prot_kinase_dom"/>
</dbReference>
<reference evidence="8" key="1">
    <citation type="submission" date="2021-05" db="EMBL/GenBank/DDBJ databases">
        <title>A free-living protist that lacks canonical eukaryotic 1 DNA replication and segregation systems.</title>
        <authorList>
            <person name="Salas-Leiva D.E."/>
            <person name="Tromer E.C."/>
            <person name="Curtis B.A."/>
            <person name="Jerlstrom-Hultqvist J."/>
            <person name="Kolisko M."/>
            <person name="Yi Z."/>
            <person name="Salas-Leiva J.S."/>
            <person name="Gallot-Lavallee L."/>
            <person name="Kops G.J.P.L."/>
            <person name="Archibald J.M."/>
            <person name="Simpson A.G.B."/>
            <person name="Roger A.J."/>
        </authorList>
    </citation>
    <scope>NUCLEOTIDE SEQUENCE</scope>
    <source>
        <strain evidence="8">BICM</strain>
    </source>
</reference>
<evidence type="ECO:0000256" key="6">
    <source>
        <dbReference type="SAM" id="MobiDB-lite"/>
    </source>
</evidence>
<keyword evidence="9" id="KW-1185">Reference proteome</keyword>
<evidence type="ECO:0000256" key="1">
    <source>
        <dbReference type="ARBA" id="ARBA00022527"/>
    </source>
</evidence>
<keyword evidence="3" id="KW-0547">Nucleotide-binding</keyword>
<evidence type="ECO:0000259" key="7">
    <source>
        <dbReference type="PROSITE" id="PS50011"/>
    </source>
</evidence>
<proteinExistence type="predicted"/>
<organism evidence="8 9">
    <name type="scientific">Carpediemonas membranifera</name>
    <dbReference type="NCBI Taxonomy" id="201153"/>
    <lineage>
        <taxon>Eukaryota</taxon>
        <taxon>Metamonada</taxon>
        <taxon>Carpediemonas-like organisms</taxon>
        <taxon>Carpediemonas</taxon>
    </lineage>
</organism>
<sequence>MRRSCISQPERDALMQKAEKRKAQTSITNFFTGTPKRDNDPEVSLRRENDALRKELEQSKTRFEQYKQRMESAEQALKVIEHLRASQTEAAVQTERQNLIQHLDELVPVYRETLFRHESEMKSQYGEFNEGGAGLNGDPCPPRWSGGTMEAEILRHENETARLLAEFGSMKAKYDASRRKRGGESVASYTGDENSADAQFLRSLYRYDRSQLQTAKIDNEKAELERRRLQSTPFIRHMRDLAQDARIGTNPTDDECRDSTKSYYCVKNEGTGQEYFIYDLLGKGGETSVYLAKCLENSRFKTVACKIHTLSGHSGNQTAVLEARKNEIQSWNEVTQHRSEDYSYLLPMYDVFPIKEAKEMVIVMRACEGGDLDAKLKVGKLTDKQIGLVFVQLVKALDQLHSMKIIHYDIKPGNILFDHSRGHRIRVADFGLSHQLDDDRDDCTIMPGQERGTYYYLPPEALGSMDAETRGLRGAHVSVKVDVWSAGVVLFEMLFGRRPFKASTPGQWAYKMAVHSGSLLQDDTQILSSLRDTARMADEKRWDKLEARGGAPTSLFILLRLLLRRDPRDRPRASQLLAAPSAQDRERDVDLDAHETRWAAELEACRGLMREWQR</sequence>
<feature type="compositionally biased region" description="Basic and acidic residues" evidence="6">
    <location>
        <begin position="35"/>
        <end position="44"/>
    </location>
</feature>